<feature type="region of interest" description="Disordered" evidence="4">
    <location>
        <begin position="1"/>
        <end position="35"/>
    </location>
</feature>
<evidence type="ECO:0000256" key="2">
    <source>
        <dbReference type="ARBA" id="ARBA00010291"/>
    </source>
</evidence>
<feature type="compositionally biased region" description="Low complexity" evidence="4">
    <location>
        <begin position="23"/>
        <end position="34"/>
    </location>
</feature>
<evidence type="ECO:0000313" key="5">
    <source>
        <dbReference type="EMBL" id="AVY91677.1"/>
    </source>
</evidence>
<dbReference type="PANTHER" id="PTHR16684">
    <property type="entry name" value="CENTROMERE PROTEIN C"/>
    <property type="match status" value="1"/>
</dbReference>
<feature type="region of interest" description="Disordered" evidence="4">
    <location>
        <begin position="329"/>
        <end position="414"/>
    </location>
</feature>
<dbReference type="AlphaFoldDB" id="A0A2R4QN96"/>
<feature type="region of interest" description="Disordered" evidence="4">
    <location>
        <begin position="287"/>
        <end position="316"/>
    </location>
</feature>
<feature type="region of interest" description="Disordered" evidence="4">
    <location>
        <begin position="508"/>
        <end position="536"/>
    </location>
</feature>
<protein>
    <submittedName>
        <fullName evidence="5">CENP-C-like protein</fullName>
    </submittedName>
</protein>
<dbReference type="GO" id="GO:0019237">
    <property type="term" value="F:centromeric DNA binding"/>
    <property type="evidence" value="ECO:0007669"/>
    <property type="project" value="InterPro"/>
</dbReference>
<feature type="region of interest" description="Disordered" evidence="4">
    <location>
        <begin position="75"/>
        <end position="102"/>
    </location>
</feature>
<comment type="subcellular location">
    <subcellularLocation>
        <location evidence="1">Nucleus</location>
    </subcellularLocation>
</comment>
<dbReference type="GO" id="GO:0000776">
    <property type="term" value="C:kinetochore"/>
    <property type="evidence" value="ECO:0007669"/>
    <property type="project" value="InterPro"/>
</dbReference>
<keyword evidence="3" id="KW-0539">Nucleus</keyword>
<evidence type="ECO:0000256" key="3">
    <source>
        <dbReference type="ARBA" id="ARBA00023242"/>
    </source>
</evidence>
<feature type="compositionally biased region" description="Polar residues" evidence="4">
    <location>
        <begin position="598"/>
        <end position="610"/>
    </location>
</feature>
<gene>
    <name evidence="5" type="ORF">Shy3280Sca006_113</name>
</gene>
<dbReference type="GO" id="GO:0051455">
    <property type="term" value="P:spindle attachment to meiosis I kinetochore"/>
    <property type="evidence" value="ECO:0007669"/>
    <property type="project" value="TreeGrafter"/>
</dbReference>
<proteinExistence type="inferred from homology"/>
<dbReference type="GO" id="GO:0005634">
    <property type="term" value="C:nucleus"/>
    <property type="evidence" value="ECO:0007669"/>
    <property type="project" value="UniProtKB-SubCell"/>
</dbReference>
<dbReference type="GO" id="GO:0051382">
    <property type="term" value="P:kinetochore assembly"/>
    <property type="evidence" value="ECO:0007669"/>
    <property type="project" value="InterPro"/>
</dbReference>
<reference evidence="5" key="1">
    <citation type="journal article" date="2018" name="Front. Plant Sci.">
        <title>"Targeted Sequencing by Gene Synteny," a New Strategy for Polyploid Species: Sequencing and Physical Structure of a Complex Sugarcane Region.</title>
        <authorList>
            <person name="Mancini M.C."/>
            <person name="Cardoso-Silva C.B."/>
            <person name="Sforca D.A."/>
            <person name="Pereira de Souza A."/>
        </authorList>
    </citation>
    <scope>NUCLEOTIDE SEQUENCE</scope>
    <source>
        <strain evidence="5">Shy3280Sca006</strain>
    </source>
</reference>
<dbReference type="GO" id="GO:0051315">
    <property type="term" value="P:attachment of mitotic spindle microtubules to kinetochore"/>
    <property type="evidence" value="ECO:0007669"/>
    <property type="project" value="TreeGrafter"/>
</dbReference>
<evidence type="ECO:0000256" key="1">
    <source>
        <dbReference type="ARBA" id="ARBA00004123"/>
    </source>
</evidence>
<evidence type="ECO:0000256" key="4">
    <source>
        <dbReference type="SAM" id="MobiDB-lite"/>
    </source>
</evidence>
<comment type="similarity">
    <text evidence="2">Belongs to the CENP-C/MIF2 family.</text>
</comment>
<dbReference type="InterPro" id="IPR028386">
    <property type="entry name" value="CENP-C/Mif2/cnp3"/>
</dbReference>
<dbReference type="PANTHER" id="PTHR16684:SF11">
    <property type="entry name" value="CENTROMERE PROTEIN C"/>
    <property type="match status" value="1"/>
</dbReference>
<organism evidence="5">
    <name type="scientific">Saccharum hybrid cultivar SP80-3280</name>
    <dbReference type="NCBI Taxonomy" id="193079"/>
    <lineage>
        <taxon>Eukaryota</taxon>
        <taxon>Viridiplantae</taxon>
        <taxon>Streptophyta</taxon>
        <taxon>Embryophyta</taxon>
        <taxon>Tracheophyta</taxon>
        <taxon>Spermatophyta</taxon>
        <taxon>Magnoliopsida</taxon>
        <taxon>Liliopsida</taxon>
        <taxon>Poales</taxon>
        <taxon>Poaceae</taxon>
        <taxon>PACMAD clade</taxon>
        <taxon>Panicoideae</taxon>
        <taxon>Andropogonodae</taxon>
        <taxon>Andropogoneae</taxon>
        <taxon>Saccharinae</taxon>
        <taxon>Saccharum</taxon>
        <taxon>Saccharum officinarum species complex</taxon>
    </lineage>
</organism>
<accession>A0A2R4QN96</accession>
<feature type="region of interest" description="Disordered" evidence="4">
    <location>
        <begin position="427"/>
        <end position="478"/>
    </location>
</feature>
<feature type="region of interest" description="Disordered" evidence="4">
    <location>
        <begin position="548"/>
        <end position="627"/>
    </location>
</feature>
<name>A0A2R4QN96_9POAL</name>
<dbReference type="EMBL" id="MF737011">
    <property type="protein sequence ID" value="AVY91677.1"/>
    <property type="molecule type" value="Genomic_DNA"/>
</dbReference>
<sequence length="712" mass="78220">MDAADPLCAISSPARLLPRTLGPAPASATGSSPSKARDALLEAIAVARSLKGSEELLKQAKMVLKEHGDIQALYHDDGVKARPPANGSKEQQGRRPALNRKRARFTMKDTASKPMPVVDQSKLTNISDPVEYFMTLDRLEEAQEEIQRLHGGAEKRVLNFDPVDEPKRQPGFRGRKSVCSFKVIEDADTQDPIEVPASQTATTTGSQFSQDVMHVVADKNEQCVPSSSGEAISGKEDSLAEKDGRDDLTYLLTSMQHLDESEEEEFIRKTLGFKEIRKERVSLHNSIPGVRPVRSNTEQKGSMRVHPPESPLPQPRQDRISELEKHLFPRGAANAKCTDDESEGSPDIVMGEPSLVHDSSDVPMTDENFTGSEIDRETPNVGARAAGHILDPEPCLPDHAYERQSRGSSVGLCRDTEVTKENEACRRSNISVEEDDVPIDYPTIGRSTSETETSSHHLEGSSTEELVSKPGRHAAPDGIDRTLHAAEDSIQHLVSSCFVAQEVVKEDKSSQSLEMPLEDIDPVNQPQMHGGSTKKLAPDLCNALSLTKQKKQKAAQEGKMKKQSKRGKKVADESSHALEIPQANLDSENQPHNDEVNIEQQRVLSTTPSPNHAKGQKGAQRTNKTKKLNQRKILGDAGLAQPSVVRRSTRTRSRPLEHWLGERLLYGPINDTLPAVIGIKAYSPGQDGKRTLKVKSFVPDQYSDLVAKSAKY</sequence>